<dbReference type="EMBL" id="CAJVPZ010002965">
    <property type="protein sequence ID" value="CAG8522115.1"/>
    <property type="molecule type" value="Genomic_DNA"/>
</dbReference>
<comment type="caution">
    <text evidence="1">The sequence shown here is derived from an EMBL/GenBank/DDBJ whole genome shotgun (WGS) entry which is preliminary data.</text>
</comment>
<proteinExistence type="predicted"/>
<keyword evidence="2" id="KW-1185">Reference proteome</keyword>
<organism evidence="1 2">
    <name type="scientific">Racocetra fulgida</name>
    <dbReference type="NCBI Taxonomy" id="60492"/>
    <lineage>
        <taxon>Eukaryota</taxon>
        <taxon>Fungi</taxon>
        <taxon>Fungi incertae sedis</taxon>
        <taxon>Mucoromycota</taxon>
        <taxon>Glomeromycotina</taxon>
        <taxon>Glomeromycetes</taxon>
        <taxon>Diversisporales</taxon>
        <taxon>Gigasporaceae</taxon>
        <taxon>Racocetra</taxon>
    </lineage>
</organism>
<dbReference type="Proteomes" id="UP000789396">
    <property type="component" value="Unassembled WGS sequence"/>
</dbReference>
<evidence type="ECO:0000313" key="2">
    <source>
        <dbReference type="Proteomes" id="UP000789396"/>
    </source>
</evidence>
<reference evidence="1" key="1">
    <citation type="submission" date="2021-06" db="EMBL/GenBank/DDBJ databases">
        <authorList>
            <person name="Kallberg Y."/>
            <person name="Tangrot J."/>
            <person name="Rosling A."/>
        </authorList>
    </citation>
    <scope>NUCLEOTIDE SEQUENCE</scope>
    <source>
        <strain evidence="1">IN212</strain>
    </source>
</reference>
<protein>
    <submittedName>
        <fullName evidence="1">7851_t:CDS:1</fullName>
    </submittedName>
</protein>
<evidence type="ECO:0000313" key="1">
    <source>
        <dbReference type="EMBL" id="CAG8522115.1"/>
    </source>
</evidence>
<sequence>YRAYVSYQNSEYLGYFDSLSSIHKNIKCTQLVERSAPEYFYDDIKELTVQDYTKMFIINKDNKF</sequence>
<gene>
    <name evidence="1" type="ORF">RFULGI_LOCUS3400</name>
</gene>
<name>A0A9N9FBR6_9GLOM</name>
<dbReference type="AlphaFoldDB" id="A0A9N9FBR6"/>
<accession>A0A9N9FBR6</accession>
<feature type="non-terminal residue" evidence="1">
    <location>
        <position position="64"/>
    </location>
</feature>